<evidence type="ECO:0000313" key="2">
    <source>
        <dbReference type="Proteomes" id="UP001642360"/>
    </source>
</evidence>
<comment type="caution">
    <text evidence="1">The sequence shown here is derived from an EMBL/GenBank/DDBJ whole genome shotgun (WGS) entry which is preliminary data.</text>
</comment>
<sequence>MHALSMTYIFGCDPKTPQGLLLSQLASSLYATSLYISFCCASGILYRGSIHKLHQEDLLCFGWQNSGMQSRDRNNMTLLGDTVGTIQIQRLHCCWRGSNKIAGVAGSDESAMVAGVKPLVDLVLSNKLVVYDLDNQTIGWTEYNCSSSIKLKDEVTGSVHLVGAHSLSSACGLSTQRALISLLLIAALLYILDF</sequence>
<keyword evidence="2" id="KW-1185">Reference proteome</keyword>
<dbReference type="SUPFAM" id="SSF50630">
    <property type="entry name" value="Acid proteases"/>
    <property type="match status" value="1"/>
</dbReference>
<dbReference type="AlphaFoldDB" id="A0ABC8RHX4"/>
<reference evidence="1 2" key="1">
    <citation type="submission" date="2024-02" db="EMBL/GenBank/DDBJ databases">
        <authorList>
            <person name="Vignale AGUSTIN F."/>
            <person name="Sosa J E."/>
            <person name="Modenutti C."/>
        </authorList>
    </citation>
    <scope>NUCLEOTIDE SEQUENCE [LARGE SCALE GENOMIC DNA]</scope>
</reference>
<proteinExistence type="predicted"/>
<dbReference type="EMBL" id="CAUOFW020001158">
    <property type="protein sequence ID" value="CAK9141627.1"/>
    <property type="molecule type" value="Genomic_DNA"/>
</dbReference>
<gene>
    <name evidence="1" type="ORF">ILEXP_LOCUS9220</name>
</gene>
<protein>
    <recommendedName>
        <fullName evidence="3">Peptidase A1 domain-containing protein</fullName>
    </recommendedName>
</protein>
<evidence type="ECO:0008006" key="3">
    <source>
        <dbReference type="Google" id="ProtNLM"/>
    </source>
</evidence>
<dbReference type="Proteomes" id="UP001642360">
    <property type="component" value="Unassembled WGS sequence"/>
</dbReference>
<organism evidence="1 2">
    <name type="scientific">Ilex paraguariensis</name>
    <name type="common">yerba mate</name>
    <dbReference type="NCBI Taxonomy" id="185542"/>
    <lineage>
        <taxon>Eukaryota</taxon>
        <taxon>Viridiplantae</taxon>
        <taxon>Streptophyta</taxon>
        <taxon>Embryophyta</taxon>
        <taxon>Tracheophyta</taxon>
        <taxon>Spermatophyta</taxon>
        <taxon>Magnoliopsida</taxon>
        <taxon>eudicotyledons</taxon>
        <taxon>Gunneridae</taxon>
        <taxon>Pentapetalae</taxon>
        <taxon>asterids</taxon>
        <taxon>campanulids</taxon>
        <taxon>Aquifoliales</taxon>
        <taxon>Aquifoliaceae</taxon>
        <taxon>Ilex</taxon>
    </lineage>
</organism>
<dbReference type="InterPro" id="IPR021109">
    <property type="entry name" value="Peptidase_aspartic_dom_sf"/>
</dbReference>
<evidence type="ECO:0000313" key="1">
    <source>
        <dbReference type="EMBL" id="CAK9141627.1"/>
    </source>
</evidence>
<name>A0ABC8RHX4_9AQUA</name>
<accession>A0ABC8RHX4</accession>
<dbReference type="Gene3D" id="2.40.70.10">
    <property type="entry name" value="Acid Proteases"/>
    <property type="match status" value="1"/>
</dbReference>